<keyword evidence="2" id="KW-0812">Transmembrane</keyword>
<sequence length="86" mass="9543">MKRVFWIAQIIYLVALFISLIFVVRGAFQAEHVLSARLNADLTRLEKAIDQIESSGGDSGDDNNAQPTVQPLGCKEWSISPCSYKT</sequence>
<feature type="region of interest" description="Disordered" evidence="1">
    <location>
        <begin position="53"/>
        <end position="72"/>
    </location>
</feature>
<gene>
    <name evidence="3" type="ORF">BLA17378_04516</name>
</gene>
<keyword evidence="2" id="KW-1133">Transmembrane helix</keyword>
<evidence type="ECO:0000313" key="3">
    <source>
        <dbReference type="EMBL" id="VWC90231.1"/>
    </source>
</evidence>
<protein>
    <submittedName>
        <fullName evidence="3">Uncharacterized protein</fullName>
    </submittedName>
</protein>
<dbReference type="Proteomes" id="UP000494120">
    <property type="component" value="Unassembled WGS sequence"/>
</dbReference>
<keyword evidence="4" id="KW-1185">Reference proteome</keyword>
<feature type="transmembrane region" description="Helical" evidence="2">
    <location>
        <begin position="6"/>
        <end position="28"/>
    </location>
</feature>
<organism evidence="3 4">
    <name type="scientific">Burkholderia aenigmatica</name>
    <dbReference type="NCBI Taxonomy" id="2015348"/>
    <lineage>
        <taxon>Bacteria</taxon>
        <taxon>Pseudomonadati</taxon>
        <taxon>Pseudomonadota</taxon>
        <taxon>Betaproteobacteria</taxon>
        <taxon>Burkholderiales</taxon>
        <taxon>Burkholderiaceae</taxon>
        <taxon>Burkholderia</taxon>
        <taxon>Burkholderia cepacia complex</taxon>
    </lineage>
</organism>
<proteinExistence type="predicted"/>
<name>A0ABY6XVK6_9BURK</name>
<keyword evidence="2" id="KW-0472">Membrane</keyword>
<accession>A0ABY6XVK6</accession>
<dbReference type="EMBL" id="CABVQG010000016">
    <property type="protein sequence ID" value="VWC90231.1"/>
    <property type="molecule type" value="Genomic_DNA"/>
</dbReference>
<evidence type="ECO:0000256" key="2">
    <source>
        <dbReference type="SAM" id="Phobius"/>
    </source>
</evidence>
<dbReference type="RefSeq" id="WP_174958579.1">
    <property type="nucleotide sequence ID" value="NZ_CABVQG010000016.1"/>
</dbReference>
<feature type="compositionally biased region" description="Polar residues" evidence="1">
    <location>
        <begin position="53"/>
        <end position="69"/>
    </location>
</feature>
<comment type="caution">
    <text evidence="3">The sequence shown here is derived from an EMBL/GenBank/DDBJ whole genome shotgun (WGS) entry which is preliminary data.</text>
</comment>
<evidence type="ECO:0000313" key="4">
    <source>
        <dbReference type="Proteomes" id="UP000494120"/>
    </source>
</evidence>
<reference evidence="3 4" key="1">
    <citation type="submission" date="2019-09" db="EMBL/GenBank/DDBJ databases">
        <authorList>
            <person name="Depoorter E."/>
        </authorList>
    </citation>
    <scope>NUCLEOTIDE SEQUENCE [LARGE SCALE GENOMIC DNA]</scope>
    <source>
        <strain evidence="3 4">R-17378</strain>
    </source>
</reference>
<evidence type="ECO:0000256" key="1">
    <source>
        <dbReference type="SAM" id="MobiDB-lite"/>
    </source>
</evidence>